<protein>
    <submittedName>
        <fullName evidence="1">Uncharacterized protein</fullName>
    </submittedName>
</protein>
<evidence type="ECO:0000313" key="2">
    <source>
        <dbReference type="Proteomes" id="UP000024635"/>
    </source>
</evidence>
<sequence length="173" mass="18662">MLLLVMEHEKMQRSPNWKGKRLAIALRRLTTTILARAARLRGVLVETVDGSPPSMRTVYRLSLPHATATTVMLRPKSISVGTCAVCGVDADFTWNRVGCISSGGKKGCNQATLIGAFGPPVTPTCSTGTALSTNGPCYEIDAVRVHTDGRDEPECANQSRLVTHLLPSRLYTP</sequence>
<proteinExistence type="predicted"/>
<evidence type="ECO:0000313" key="1">
    <source>
        <dbReference type="EMBL" id="EYC45582.1"/>
    </source>
</evidence>
<name>A0A016X259_9BILA</name>
<accession>A0A016X259</accession>
<comment type="caution">
    <text evidence="1">The sequence shown here is derived from an EMBL/GenBank/DDBJ whole genome shotgun (WGS) entry which is preliminary data.</text>
</comment>
<dbReference type="EMBL" id="JARK01000022">
    <property type="protein sequence ID" value="EYC45582.1"/>
    <property type="molecule type" value="Genomic_DNA"/>
</dbReference>
<dbReference type="OrthoDB" id="3996471at2759"/>
<organism evidence="1 2">
    <name type="scientific">Ancylostoma ceylanicum</name>
    <dbReference type="NCBI Taxonomy" id="53326"/>
    <lineage>
        <taxon>Eukaryota</taxon>
        <taxon>Metazoa</taxon>
        <taxon>Ecdysozoa</taxon>
        <taxon>Nematoda</taxon>
        <taxon>Chromadorea</taxon>
        <taxon>Rhabditida</taxon>
        <taxon>Rhabditina</taxon>
        <taxon>Rhabditomorpha</taxon>
        <taxon>Strongyloidea</taxon>
        <taxon>Ancylostomatidae</taxon>
        <taxon>Ancylostomatinae</taxon>
        <taxon>Ancylostoma</taxon>
    </lineage>
</organism>
<keyword evidence="2" id="KW-1185">Reference proteome</keyword>
<gene>
    <name evidence="1" type="primary">Acey_s0422.g1181</name>
    <name evidence="1" type="ORF">Y032_0422g1181</name>
</gene>
<dbReference type="Proteomes" id="UP000024635">
    <property type="component" value="Unassembled WGS sequence"/>
</dbReference>
<dbReference type="AlphaFoldDB" id="A0A016X259"/>
<reference evidence="2" key="1">
    <citation type="journal article" date="2015" name="Nat. Genet.">
        <title>The genome and transcriptome of the zoonotic hookworm Ancylostoma ceylanicum identify infection-specific gene families.</title>
        <authorList>
            <person name="Schwarz E.M."/>
            <person name="Hu Y."/>
            <person name="Antoshechkin I."/>
            <person name="Miller M.M."/>
            <person name="Sternberg P.W."/>
            <person name="Aroian R.V."/>
        </authorList>
    </citation>
    <scope>NUCLEOTIDE SEQUENCE</scope>
    <source>
        <strain evidence="2">HY135</strain>
    </source>
</reference>